<dbReference type="GO" id="GO:0005506">
    <property type="term" value="F:iron ion binding"/>
    <property type="evidence" value="ECO:0007669"/>
    <property type="project" value="UniProtKB-ARBA"/>
</dbReference>
<dbReference type="EMBL" id="FVZE01000020">
    <property type="protein sequence ID" value="SLK12598.1"/>
    <property type="molecule type" value="Genomic_DNA"/>
</dbReference>
<dbReference type="PANTHER" id="PTHR20883">
    <property type="entry name" value="PHYTANOYL-COA DIOXYGENASE DOMAIN CONTAINING 1"/>
    <property type="match status" value="1"/>
</dbReference>
<dbReference type="Pfam" id="PF05721">
    <property type="entry name" value="PhyH"/>
    <property type="match status" value="1"/>
</dbReference>
<dbReference type="STRING" id="428990.SAMN06295987_12024"/>
<sequence>MSVETWTRQIHQNGYCIIPDALDKGTIDKLAGDLDPVFAATPFCKGDFYGHRTKRFGGLLKRSRHMEPLVLHPGILALAETVLGQACDRIQLNVAQAIEIHPGEVCQVPHRDHDMWAGAKGEHEYLLNVIWPLDPFTWENGGTQIYPDSHGARGMTREDLGQPIIAQGKPGAAICFLGSTAHGAGANTTADARRSVIVGYSLGWLKPYENPWLAYPPQVARSFSPELAALAGYVQHRPNLGNYEGQCPSVLLGGEVPTHFPAIDALRPDQASMVAEFARSRRAEP</sequence>
<dbReference type="InterPro" id="IPR008775">
    <property type="entry name" value="Phytyl_CoA_dOase-like"/>
</dbReference>
<accession>A0A1U6IX64</accession>
<evidence type="ECO:0000256" key="1">
    <source>
        <dbReference type="ARBA" id="ARBA00001954"/>
    </source>
</evidence>
<evidence type="ECO:0000313" key="2">
    <source>
        <dbReference type="EMBL" id="SLK12598.1"/>
    </source>
</evidence>
<keyword evidence="3" id="KW-1185">Reference proteome</keyword>
<dbReference type="GO" id="GO:0016706">
    <property type="term" value="F:2-oxoglutarate-dependent dioxygenase activity"/>
    <property type="evidence" value="ECO:0007669"/>
    <property type="project" value="UniProtKB-ARBA"/>
</dbReference>
<dbReference type="AlphaFoldDB" id="A0A1U6IX64"/>
<name>A0A1U6IX64_9SPHN</name>
<dbReference type="Gene3D" id="2.60.120.620">
    <property type="entry name" value="q2cbj1_9rhob like domain"/>
    <property type="match status" value="1"/>
</dbReference>
<evidence type="ECO:0000313" key="3">
    <source>
        <dbReference type="Proteomes" id="UP000190989"/>
    </source>
</evidence>
<dbReference type="PANTHER" id="PTHR20883:SF48">
    <property type="entry name" value="ECTOINE DIOXYGENASE"/>
    <property type="match status" value="1"/>
</dbReference>
<keyword evidence="2" id="KW-0560">Oxidoreductase</keyword>
<reference evidence="3" key="1">
    <citation type="submission" date="2017-02" db="EMBL/GenBank/DDBJ databases">
        <authorList>
            <person name="Varghese N."/>
            <person name="Submissions S."/>
        </authorList>
    </citation>
    <scope>NUCLEOTIDE SEQUENCE [LARGE SCALE GENOMIC DNA]</scope>
    <source>
        <strain evidence="3">SM117</strain>
    </source>
</reference>
<gene>
    <name evidence="2" type="ORF">SAMN06295987_12024</name>
</gene>
<comment type="cofactor">
    <cofactor evidence="1">
        <name>Fe(2+)</name>
        <dbReference type="ChEBI" id="CHEBI:29033"/>
    </cofactor>
</comment>
<dbReference type="RefSeq" id="WP_079732076.1">
    <property type="nucleotide sequence ID" value="NZ_FVZE01000020.1"/>
</dbReference>
<protein>
    <submittedName>
        <fullName evidence="2">Ectoine hydroxylase-related dioxygenase, phytanoyl-CoA dioxygenase (PhyH) family</fullName>
    </submittedName>
</protein>
<organism evidence="2 3">
    <name type="scientific">Novosphingobium mathurense</name>
    <dbReference type="NCBI Taxonomy" id="428990"/>
    <lineage>
        <taxon>Bacteria</taxon>
        <taxon>Pseudomonadati</taxon>
        <taxon>Pseudomonadota</taxon>
        <taxon>Alphaproteobacteria</taxon>
        <taxon>Sphingomonadales</taxon>
        <taxon>Sphingomonadaceae</taxon>
        <taxon>Novosphingobium</taxon>
    </lineage>
</organism>
<proteinExistence type="predicted"/>
<dbReference type="SUPFAM" id="SSF51197">
    <property type="entry name" value="Clavaminate synthase-like"/>
    <property type="match status" value="1"/>
</dbReference>
<dbReference type="Proteomes" id="UP000190989">
    <property type="component" value="Unassembled WGS sequence"/>
</dbReference>
<keyword evidence="2" id="KW-0223">Dioxygenase</keyword>